<dbReference type="FunFam" id="3.30.565.10:FF:000006">
    <property type="entry name" value="Sensor histidine kinase WalK"/>
    <property type="match status" value="1"/>
</dbReference>
<gene>
    <name evidence="14" type="ORF">QH73_0005365</name>
</gene>
<dbReference type="Pfam" id="PF02518">
    <property type="entry name" value="HATPase_c"/>
    <property type="match status" value="1"/>
</dbReference>
<dbReference type="OrthoDB" id="475707at2"/>
<keyword evidence="15" id="KW-1185">Reference proteome</keyword>
<feature type="domain" description="PAS" evidence="11">
    <location>
        <begin position="122"/>
        <end position="201"/>
    </location>
</feature>
<feature type="domain" description="PAC" evidence="12">
    <location>
        <begin position="337"/>
        <end position="389"/>
    </location>
</feature>
<dbReference type="RefSeq" id="WP_052290030.1">
    <property type="nucleotide sequence ID" value="NZ_JTJC03000001.1"/>
</dbReference>
<feature type="domain" description="Histidine kinase" evidence="10">
    <location>
        <begin position="418"/>
        <end position="634"/>
    </location>
</feature>
<dbReference type="PANTHER" id="PTHR43304:SF1">
    <property type="entry name" value="PAC DOMAIN-CONTAINING PROTEIN"/>
    <property type="match status" value="1"/>
</dbReference>
<dbReference type="InterPro" id="IPR003594">
    <property type="entry name" value="HATPase_dom"/>
</dbReference>
<evidence type="ECO:0000256" key="5">
    <source>
        <dbReference type="ARBA" id="ARBA00022679"/>
    </source>
</evidence>
<dbReference type="PROSITE" id="PS50885">
    <property type="entry name" value="HAMP"/>
    <property type="match status" value="1"/>
</dbReference>
<comment type="function">
    <text evidence="8">Photoreceptor which exists in two forms that are reversibly interconvertible by light: the R form that absorbs maximally in the red region of the spectrum and the FR form that absorbs maximally in the far-red region.</text>
</comment>
<comment type="catalytic activity">
    <reaction evidence="1">
        <text>ATP + protein L-histidine = ADP + protein N-phospho-L-histidine.</text>
        <dbReference type="EC" id="2.7.13.3"/>
    </reaction>
</comment>
<dbReference type="InterPro" id="IPR036890">
    <property type="entry name" value="HATPase_C_sf"/>
</dbReference>
<dbReference type="SMART" id="SM00086">
    <property type="entry name" value="PAC"/>
    <property type="match status" value="2"/>
</dbReference>
<dbReference type="InterPro" id="IPR004358">
    <property type="entry name" value="Sig_transdc_His_kin-like_C"/>
</dbReference>
<evidence type="ECO:0000256" key="8">
    <source>
        <dbReference type="ARBA" id="ARBA00055745"/>
    </source>
</evidence>
<dbReference type="InterPro" id="IPR036097">
    <property type="entry name" value="HisK_dim/P_sf"/>
</dbReference>
<keyword evidence="9" id="KW-0812">Transmembrane</keyword>
<dbReference type="Pfam" id="PF00512">
    <property type="entry name" value="HisKA"/>
    <property type="match status" value="1"/>
</dbReference>
<dbReference type="GO" id="GO:0000155">
    <property type="term" value="F:phosphorelay sensor kinase activity"/>
    <property type="evidence" value="ECO:0007669"/>
    <property type="project" value="InterPro"/>
</dbReference>
<dbReference type="PANTHER" id="PTHR43304">
    <property type="entry name" value="PHYTOCHROME-LIKE PROTEIN CPH1"/>
    <property type="match status" value="1"/>
</dbReference>
<accession>A0A9X5I3S2</accession>
<dbReference type="SMART" id="SM00388">
    <property type="entry name" value="HisKA"/>
    <property type="match status" value="1"/>
</dbReference>
<evidence type="ECO:0000259" key="12">
    <source>
        <dbReference type="PROSITE" id="PS50113"/>
    </source>
</evidence>
<evidence type="ECO:0000259" key="13">
    <source>
        <dbReference type="PROSITE" id="PS50885"/>
    </source>
</evidence>
<dbReference type="SUPFAM" id="SSF55785">
    <property type="entry name" value="PYP-like sensor domain (PAS domain)"/>
    <property type="match status" value="2"/>
</dbReference>
<evidence type="ECO:0000256" key="2">
    <source>
        <dbReference type="ARBA" id="ARBA00004370"/>
    </source>
</evidence>
<evidence type="ECO:0000256" key="4">
    <source>
        <dbReference type="ARBA" id="ARBA00022553"/>
    </source>
</evidence>
<dbReference type="Pfam" id="PF08447">
    <property type="entry name" value="PAS_3"/>
    <property type="match status" value="2"/>
</dbReference>
<feature type="domain" description="PAS" evidence="11">
    <location>
        <begin position="258"/>
        <end position="326"/>
    </location>
</feature>
<dbReference type="AlphaFoldDB" id="A0A9X5I3S2"/>
<keyword evidence="6 14" id="KW-0418">Kinase</keyword>
<proteinExistence type="predicted"/>
<dbReference type="CDD" id="cd06225">
    <property type="entry name" value="HAMP"/>
    <property type="match status" value="1"/>
</dbReference>
<feature type="transmembrane region" description="Helical" evidence="9">
    <location>
        <begin position="43"/>
        <end position="68"/>
    </location>
</feature>
<feature type="transmembrane region" description="Helical" evidence="9">
    <location>
        <begin position="12"/>
        <end position="31"/>
    </location>
</feature>
<evidence type="ECO:0000256" key="1">
    <source>
        <dbReference type="ARBA" id="ARBA00000085"/>
    </source>
</evidence>
<dbReference type="InterPro" id="IPR000700">
    <property type="entry name" value="PAS-assoc_C"/>
</dbReference>
<dbReference type="InterPro" id="IPR003660">
    <property type="entry name" value="HAMP_dom"/>
</dbReference>
<dbReference type="EC" id="2.7.13.3" evidence="3"/>
<dbReference type="InterPro" id="IPR035965">
    <property type="entry name" value="PAS-like_dom_sf"/>
</dbReference>
<evidence type="ECO:0000256" key="6">
    <source>
        <dbReference type="ARBA" id="ARBA00022777"/>
    </source>
</evidence>
<dbReference type="PROSITE" id="PS50112">
    <property type="entry name" value="PAS"/>
    <property type="match status" value="2"/>
</dbReference>
<dbReference type="CDD" id="cd00130">
    <property type="entry name" value="PAS"/>
    <property type="match status" value="2"/>
</dbReference>
<comment type="caution">
    <text evidence="14">The sequence shown here is derived from an EMBL/GenBank/DDBJ whole genome shotgun (WGS) entry which is preliminary data.</text>
</comment>
<dbReference type="CDD" id="cd00082">
    <property type="entry name" value="HisKA"/>
    <property type="match status" value="1"/>
</dbReference>
<name>A0A9X5I3S2_9CYAN</name>
<feature type="domain" description="HAMP" evidence="13">
    <location>
        <begin position="68"/>
        <end position="117"/>
    </location>
</feature>
<dbReference type="SMART" id="SM00387">
    <property type="entry name" value="HATPase_c"/>
    <property type="match status" value="1"/>
</dbReference>
<keyword evidence="4" id="KW-0597">Phosphoprotein</keyword>
<evidence type="ECO:0000256" key="3">
    <source>
        <dbReference type="ARBA" id="ARBA00012438"/>
    </source>
</evidence>
<comment type="subcellular location">
    <subcellularLocation>
        <location evidence="2">Membrane</location>
    </subcellularLocation>
</comment>
<sequence length="634" mass="72006">MLGSKSFNTLHAHLVFLVALAVLPLYLFFFIHNTDRVPQFECTVLMLAATGAMALVWVGIEVLLGRWLRLLNQASRQLAEQGNFRVCISKLRYAPLEIKQLAQSFNELADSLERQFTQLRHVEAELRRANDRFQMGAAAINATIYEWDLQTQAVERTPGLLKVLGYKPEEAPTDAAWWHERIHPDDFPPAYAVLSSALAGNSNDFEVEYRLRDRYGQYIHVWERGLIVRDERGHPVRIFGGSLDLTERQRVEEQLRQSEAQFRQIAENLREVLWMSTPGLTQILYVNPAYEQMWGRTCESLYAQPSSFLAGIHPEDSAELIAVLEQKPLGTKLLEEFNHEFRLVRPDGSVRWVLSRAFPIHDRAGEVYRIVGLVEDITQRKQAEVKIKQWNETLEKRVRDRTAQLELANAELDAFAYSVSHDLRAPLRHIHGFANALAQRLESTEAIADPKIASYIQTIQDSSIRMTQLIDGLLALSRAGRQPLTQISVSVRELVEAAIALIKSQTPTDRQIEFIVGDLPTIDGDPVLLRQVFANLIDNAVKFSSDRQPARIEIGTLPGDNTTIFVRDNGVGFQMEYAEQMFGAFQRLHSQKEFKGTGIGLAIVQRIVHRHGGKIWAESIPQQGATFLIQFRLS</sequence>
<dbReference type="InterPro" id="IPR013655">
    <property type="entry name" value="PAS_fold_3"/>
</dbReference>
<dbReference type="SUPFAM" id="SSF55874">
    <property type="entry name" value="ATPase domain of HSP90 chaperone/DNA topoisomerase II/histidine kinase"/>
    <property type="match status" value="1"/>
</dbReference>
<dbReference type="Proteomes" id="UP000031532">
    <property type="component" value="Unassembled WGS sequence"/>
</dbReference>
<dbReference type="Gene3D" id="1.10.287.130">
    <property type="match status" value="1"/>
</dbReference>
<dbReference type="PROSITE" id="PS50113">
    <property type="entry name" value="PAC"/>
    <property type="match status" value="2"/>
</dbReference>
<dbReference type="SMART" id="SM00091">
    <property type="entry name" value="PAS"/>
    <property type="match status" value="2"/>
</dbReference>
<dbReference type="InterPro" id="IPR005467">
    <property type="entry name" value="His_kinase_dom"/>
</dbReference>
<keyword evidence="5" id="KW-0808">Transferase</keyword>
<keyword evidence="7" id="KW-0902">Two-component regulatory system</keyword>
<evidence type="ECO:0000313" key="15">
    <source>
        <dbReference type="Proteomes" id="UP000031532"/>
    </source>
</evidence>
<dbReference type="Gene3D" id="3.30.450.20">
    <property type="entry name" value="PAS domain"/>
    <property type="match status" value="2"/>
</dbReference>
<dbReference type="PRINTS" id="PR00344">
    <property type="entry name" value="BCTRLSENSOR"/>
</dbReference>
<dbReference type="Gene3D" id="3.30.565.10">
    <property type="entry name" value="Histidine kinase-like ATPase, C-terminal domain"/>
    <property type="match status" value="1"/>
</dbReference>
<evidence type="ECO:0000259" key="11">
    <source>
        <dbReference type="PROSITE" id="PS50112"/>
    </source>
</evidence>
<dbReference type="InterPro" id="IPR052162">
    <property type="entry name" value="Sensor_kinase/Photoreceptor"/>
</dbReference>
<keyword evidence="9" id="KW-1133">Transmembrane helix</keyword>
<dbReference type="EMBL" id="JTJC03000001">
    <property type="protein sequence ID" value="NHC34096.1"/>
    <property type="molecule type" value="Genomic_DNA"/>
</dbReference>
<dbReference type="GO" id="GO:0016020">
    <property type="term" value="C:membrane"/>
    <property type="evidence" value="ECO:0007669"/>
    <property type="project" value="UniProtKB-SubCell"/>
</dbReference>
<dbReference type="Gene3D" id="6.10.340.10">
    <property type="match status" value="1"/>
</dbReference>
<evidence type="ECO:0000259" key="10">
    <source>
        <dbReference type="PROSITE" id="PS50109"/>
    </source>
</evidence>
<organism evidence="14 15">
    <name type="scientific">Scytonema millei VB511283</name>
    <dbReference type="NCBI Taxonomy" id="1245923"/>
    <lineage>
        <taxon>Bacteria</taxon>
        <taxon>Bacillati</taxon>
        <taxon>Cyanobacteriota</taxon>
        <taxon>Cyanophyceae</taxon>
        <taxon>Nostocales</taxon>
        <taxon>Scytonemataceae</taxon>
        <taxon>Scytonema</taxon>
    </lineage>
</organism>
<evidence type="ECO:0000256" key="9">
    <source>
        <dbReference type="SAM" id="Phobius"/>
    </source>
</evidence>
<feature type="domain" description="PAC" evidence="12">
    <location>
        <begin position="205"/>
        <end position="257"/>
    </location>
</feature>
<dbReference type="InterPro" id="IPR003661">
    <property type="entry name" value="HisK_dim/P_dom"/>
</dbReference>
<reference evidence="14 15" key="1">
    <citation type="journal article" date="2015" name="Genome Announc.">
        <title>Draft Genome Sequence of the Terrestrial Cyanobacterium Scytonema millei VB511283, Isolated from Eastern India.</title>
        <authorList>
            <person name="Sen D."/>
            <person name="Chandrababunaidu M.M."/>
            <person name="Singh D."/>
            <person name="Sanghi N."/>
            <person name="Ghorai A."/>
            <person name="Mishra G.P."/>
            <person name="Madduluri M."/>
            <person name="Adhikary S.P."/>
            <person name="Tripathy S."/>
        </authorList>
    </citation>
    <scope>NUCLEOTIDE SEQUENCE [LARGE SCALE GENOMIC DNA]</scope>
    <source>
        <strain evidence="14 15">VB511283</strain>
    </source>
</reference>
<evidence type="ECO:0000256" key="7">
    <source>
        <dbReference type="ARBA" id="ARBA00023012"/>
    </source>
</evidence>
<dbReference type="SUPFAM" id="SSF47384">
    <property type="entry name" value="Homodimeric domain of signal transducing histidine kinase"/>
    <property type="match status" value="1"/>
</dbReference>
<evidence type="ECO:0000313" key="14">
    <source>
        <dbReference type="EMBL" id="NHC34096.1"/>
    </source>
</evidence>
<dbReference type="PROSITE" id="PS50109">
    <property type="entry name" value="HIS_KIN"/>
    <property type="match status" value="1"/>
</dbReference>
<dbReference type="InterPro" id="IPR000014">
    <property type="entry name" value="PAS"/>
</dbReference>
<protein>
    <recommendedName>
        <fullName evidence="3">histidine kinase</fullName>
        <ecNumber evidence="3">2.7.13.3</ecNumber>
    </recommendedName>
</protein>
<keyword evidence="9" id="KW-0472">Membrane</keyword>
<dbReference type="InterPro" id="IPR001610">
    <property type="entry name" value="PAC"/>
</dbReference>
<dbReference type="NCBIfam" id="TIGR00229">
    <property type="entry name" value="sensory_box"/>
    <property type="match status" value="2"/>
</dbReference>